<dbReference type="AlphaFoldDB" id="A0A444RWJ0"/>
<evidence type="ECO:0000313" key="4">
    <source>
        <dbReference type="EMBL" id="RXG45475.1"/>
    </source>
</evidence>
<organism evidence="4 5">
    <name type="scientific">Verticillium dahliae</name>
    <name type="common">Verticillium wilt</name>
    <dbReference type="NCBI Taxonomy" id="27337"/>
    <lineage>
        <taxon>Eukaryota</taxon>
        <taxon>Fungi</taxon>
        <taxon>Dikarya</taxon>
        <taxon>Ascomycota</taxon>
        <taxon>Pezizomycotina</taxon>
        <taxon>Sordariomycetes</taxon>
        <taxon>Hypocreomycetidae</taxon>
        <taxon>Glomerellales</taxon>
        <taxon>Plectosphaerellaceae</taxon>
        <taxon>Verticillium</taxon>
    </lineage>
</organism>
<sequence length="340" mass="37372">MVKSPLRHRDISPTCGLSLLFILLSSFLSPPRFNSASPPHEGLTSATPLVPREHDYDNDTTDATTQELPHHVAQQQPPRKTWLEWLRDDVHVNHTDLPLFACCFISGLCDSVTVNASNVFVSMQTGNTIFLALGAASLPYGDPYRWLRSLVSIGSFALGCFTFAHTRHFQPKRKATLALSFLVQAAAIWIAAILAQTGVVADYNRRNVPSFNDDLGAATQSHHSHIVLLPVALIAWQFGGQIVSSRVLGYNEVPTCVLTSVYCDLLSDPKILAPLKENPKRNRRFLAILLLLLGGIVSGWIQRSAAGTTTVLWIAGFIKVVIAACWLAWPSKTLEPKSEK</sequence>
<dbReference type="Proteomes" id="UP000288725">
    <property type="component" value="Chromosome 3"/>
</dbReference>
<dbReference type="PANTHER" id="PTHR37488:SF7">
    <property type="entry name" value="DUF1275 DOMAIN PROTEIN"/>
    <property type="match status" value="1"/>
</dbReference>
<protein>
    <recommendedName>
        <fullName evidence="6">DUF1275 domain-containing protein</fullName>
    </recommendedName>
</protein>
<evidence type="ECO:0000256" key="2">
    <source>
        <dbReference type="SAM" id="Phobius"/>
    </source>
</evidence>
<name>A0A444RWJ0_VERDA</name>
<feature type="chain" id="PRO_5019239658" description="DUF1275 domain-containing protein" evidence="3">
    <location>
        <begin position="37"/>
        <end position="340"/>
    </location>
</feature>
<feature type="region of interest" description="Disordered" evidence="1">
    <location>
        <begin position="36"/>
        <end position="73"/>
    </location>
</feature>
<feature type="signal peptide" evidence="3">
    <location>
        <begin position="1"/>
        <end position="36"/>
    </location>
</feature>
<proteinExistence type="predicted"/>
<evidence type="ECO:0000313" key="5">
    <source>
        <dbReference type="Proteomes" id="UP000288725"/>
    </source>
</evidence>
<evidence type="ECO:0000256" key="3">
    <source>
        <dbReference type="SAM" id="SignalP"/>
    </source>
</evidence>
<feature type="transmembrane region" description="Helical" evidence="2">
    <location>
        <begin position="146"/>
        <end position="164"/>
    </location>
</feature>
<dbReference type="EMBL" id="RSDZ01000064">
    <property type="protein sequence ID" value="RXG45475.1"/>
    <property type="molecule type" value="Genomic_DNA"/>
</dbReference>
<gene>
    <name evidence="4" type="ORF">VDGE_02786</name>
</gene>
<feature type="transmembrane region" description="Helical" evidence="2">
    <location>
        <begin position="176"/>
        <end position="201"/>
    </location>
</feature>
<keyword evidence="2" id="KW-0472">Membrane</keyword>
<feature type="compositionally biased region" description="Polar residues" evidence="1">
    <location>
        <begin position="61"/>
        <end position="73"/>
    </location>
</feature>
<evidence type="ECO:0000256" key="1">
    <source>
        <dbReference type="SAM" id="MobiDB-lite"/>
    </source>
</evidence>
<comment type="caution">
    <text evidence="4">The sequence shown here is derived from an EMBL/GenBank/DDBJ whole genome shotgun (WGS) entry which is preliminary data.</text>
</comment>
<keyword evidence="2" id="KW-0812">Transmembrane</keyword>
<feature type="transmembrane region" description="Helical" evidence="2">
    <location>
        <begin position="221"/>
        <end position="239"/>
    </location>
</feature>
<reference evidence="4 5" key="1">
    <citation type="submission" date="2018-12" db="EMBL/GenBank/DDBJ databases">
        <title>Genome of Verticillium dahliae isolate Getta Getta.</title>
        <authorList>
            <person name="Gardiner D.M."/>
        </authorList>
    </citation>
    <scope>NUCLEOTIDE SEQUENCE [LARGE SCALE GENOMIC DNA]</scope>
    <source>
        <strain evidence="4 5">Getta Getta</strain>
    </source>
</reference>
<keyword evidence="3" id="KW-0732">Signal</keyword>
<evidence type="ECO:0008006" key="6">
    <source>
        <dbReference type="Google" id="ProtNLM"/>
    </source>
</evidence>
<keyword evidence="2" id="KW-1133">Transmembrane helix</keyword>
<dbReference type="InterPro" id="IPR010699">
    <property type="entry name" value="DUF1275"/>
</dbReference>
<feature type="transmembrane region" description="Helical" evidence="2">
    <location>
        <begin position="311"/>
        <end position="329"/>
    </location>
</feature>
<dbReference type="Pfam" id="PF06912">
    <property type="entry name" value="DUF1275"/>
    <property type="match status" value="1"/>
</dbReference>
<accession>A0A444RWJ0</accession>
<dbReference type="PANTHER" id="PTHR37488">
    <property type="entry name" value="DUF1275 DOMAIN-CONTAINING PROTEIN"/>
    <property type="match status" value="1"/>
</dbReference>
<feature type="transmembrane region" description="Helical" evidence="2">
    <location>
        <begin position="285"/>
        <end position="305"/>
    </location>
</feature>